<dbReference type="InterPro" id="IPR036390">
    <property type="entry name" value="WH_DNA-bd_sf"/>
</dbReference>
<name>A0A1I1WE91_9FLAO</name>
<evidence type="ECO:0000313" key="3">
    <source>
        <dbReference type="Proteomes" id="UP000199672"/>
    </source>
</evidence>
<evidence type="ECO:0000259" key="1">
    <source>
        <dbReference type="Pfam" id="PF21906"/>
    </source>
</evidence>
<dbReference type="STRING" id="739143.SAMN05216297_11516"/>
<accession>A0A1I1WE91</accession>
<reference evidence="3" key="1">
    <citation type="submission" date="2016-10" db="EMBL/GenBank/DDBJ databases">
        <authorList>
            <person name="Varghese N."/>
            <person name="Submissions S."/>
        </authorList>
    </citation>
    <scope>NUCLEOTIDE SEQUENCE [LARGE SCALE GENOMIC DNA]</scope>
    <source>
        <strain evidence="3">CGMCC 1.10370</strain>
    </source>
</reference>
<dbReference type="RefSeq" id="WP_091497967.1">
    <property type="nucleotide sequence ID" value="NZ_FOMH01000015.1"/>
</dbReference>
<gene>
    <name evidence="2" type="ORF">SAMN05216297_11516</name>
</gene>
<dbReference type="OrthoDB" id="9786141at2"/>
<dbReference type="InterPro" id="IPR054105">
    <property type="entry name" value="WHD_NrtR"/>
</dbReference>
<dbReference type="Proteomes" id="UP000199672">
    <property type="component" value="Unassembled WGS sequence"/>
</dbReference>
<dbReference type="InterPro" id="IPR015797">
    <property type="entry name" value="NUDIX_hydrolase-like_dom_sf"/>
</dbReference>
<dbReference type="SUPFAM" id="SSF55811">
    <property type="entry name" value="Nudix"/>
    <property type="match status" value="1"/>
</dbReference>
<proteinExistence type="predicted"/>
<feature type="domain" description="NrtR DNA-binding winged helix" evidence="1">
    <location>
        <begin position="159"/>
        <end position="219"/>
    </location>
</feature>
<protein>
    <recommendedName>
        <fullName evidence="1">NrtR DNA-binding winged helix domain-containing protein</fullName>
    </recommendedName>
</protein>
<keyword evidence="3" id="KW-1185">Reference proteome</keyword>
<dbReference type="Pfam" id="PF21906">
    <property type="entry name" value="WHD_NrtR"/>
    <property type="match status" value="1"/>
</dbReference>
<dbReference type="AlphaFoldDB" id="A0A1I1WE91"/>
<dbReference type="EMBL" id="FOMH01000015">
    <property type="protein sequence ID" value="SFD93351.1"/>
    <property type="molecule type" value="Genomic_DNA"/>
</dbReference>
<organism evidence="2 3">
    <name type="scientific">Flavobacterium phragmitis</name>
    <dbReference type="NCBI Taxonomy" id="739143"/>
    <lineage>
        <taxon>Bacteria</taxon>
        <taxon>Pseudomonadati</taxon>
        <taxon>Bacteroidota</taxon>
        <taxon>Flavobacteriia</taxon>
        <taxon>Flavobacteriales</taxon>
        <taxon>Flavobacteriaceae</taxon>
        <taxon>Flavobacterium</taxon>
    </lineage>
</organism>
<dbReference type="Gene3D" id="3.90.79.10">
    <property type="entry name" value="Nucleoside Triphosphate Pyrophosphohydrolase"/>
    <property type="match status" value="1"/>
</dbReference>
<dbReference type="Gene3D" id="1.10.10.10">
    <property type="entry name" value="Winged helix-like DNA-binding domain superfamily/Winged helix DNA-binding domain"/>
    <property type="match status" value="1"/>
</dbReference>
<dbReference type="InterPro" id="IPR036388">
    <property type="entry name" value="WH-like_DNA-bd_sf"/>
</dbReference>
<dbReference type="CDD" id="cd18873">
    <property type="entry name" value="NUDIX_NadM_like"/>
    <property type="match status" value="1"/>
</dbReference>
<sequence>MKKEELGKRTCNEMSLKNNIEINCTIFCFEERKLKVLVIKNEIDFTEDKWKLPGASLPLGETMFNTAQKIVRESIFSDDFFLEQLKAFEYDSSLFGENVAIGFYALVRGGKTDANNENLSSDMNWIDVNDVACLEAKYLPILDFSLRELKKNMHCSAVGFKLLPEKFTLLQVVHLYEEILGIEINKVNFRRKILQRELVNALDEKEEGVSYRAAKFYCLNILESDMLWSTKFNFNF</sequence>
<evidence type="ECO:0000313" key="2">
    <source>
        <dbReference type="EMBL" id="SFD93351.1"/>
    </source>
</evidence>
<dbReference type="SUPFAM" id="SSF46785">
    <property type="entry name" value="Winged helix' DNA-binding domain"/>
    <property type="match status" value="1"/>
</dbReference>